<dbReference type="InterPro" id="IPR009288">
    <property type="entry name" value="AIG2-like_dom"/>
</dbReference>
<evidence type="ECO:0000313" key="3">
    <source>
        <dbReference type="Proteomes" id="UP000598971"/>
    </source>
</evidence>
<dbReference type="RefSeq" id="WP_171607372.1">
    <property type="nucleotide sequence ID" value="NZ_WHPF01000005.1"/>
</dbReference>
<dbReference type="Proteomes" id="UP000598971">
    <property type="component" value="Unassembled WGS sequence"/>
</dbReference>
<name>A0A8J8JWM2_9BACT</name>
<evidence type="ECO:0000259" key="1">
    <source>
        <dbReference type="Pfam" id="PF06094"/>
    </source>
</evidence>
<dbReference type="InterPro" id="IPR036568">
    <property type="entry name" value="GGCT-like_sf"/>
</dbReference>
<comment type="caution">
    <text evidence="2">The sequence shown here is derived from an EMBL/GenBank/DDBJ whole genome shotgun (WGS) entry which is preliminary data.</text>
</comment>
<feature type="domain" description="Gamma-glutamylcyclotransferase AIG2-like" evidence="1">
    <location>
        <begin position="8"/>
        <end position="132"/>
    </location>
</feature>
<dbReference type="InterPro" id="IPR013024">
    <property type="entry name" value="GGCT-like"/>
</dbReference>
<dbReference type="CDD" id="cd06661">
    <property type="entry name" value="GGCT_like"/>
    <property type="match status" value="1"/>
</dbReference>
<keyword evidence="3" id="KW-1185">Reference proteome</keyword>
<dbReference type="EMBL" id="WHPF01000005">
    <property type="protein sequence ID" value="NNV55446.1"/>
    <property type="molecule type" value="Genomic_DNA"/>
</dbReference>
<dbReference type="Pfam" id="PF06094">
    <property type="entry name" value="GGACT"/>
    <property type="match status" value="1"/>
</dbReference>
<accession>A0A8J8JWM2</accession>
<dbReference type="Gene3D" id="3.10.490.10">
    <property type="entry name" value="Gamma-glutamyl cyclotransferase-like"/>
    <property type="match status" value="1"/>
</dbReference>
<protein>
    <submittedName>
        <fullName evidence="2">Gamma-glutamylcyclotransferase</fullName>
    </submittedName>
</protein>
<reference evidence="2" key="1">
    <citation type="submission" date="2019-10" db="EMBL/GenBank/DDBJ databases">
        <title>Draft genome sequence of Panacibacter sp. KCS-6.</title>
        <authorList>
            <person name="Yim K.J."/>
        </authorList>
    </citation>
    <scope>NUCLEOTIDE SEQUENCE</scope>
    <source>
        <strain evidence="2">KCS-6</strain>
    </source>
</reference>
<evidence type="ECO:0000313" key="2">
    <source>
        <dbReference type="EMBL" id="NNV55446.1"/>
    </source>
</evidence>
<dbReference type="AlphaFoldDB" id="A0A8J8JWM2"/>
<dbReference type="SUPFAM" id="SSF110857">
    <property type="entry name" value="Gamma-glutamyl cyclotransferase-like"/>
    <property type="match status" value="1"/>
</dbReference>
<organism evidence="2 3">
    <name type="scientific">Limnovirga soli</name>
    <dbReference type="NCBI Taxonomy" id="2656915"/>
    <lineage>
        <taxon>Bacteria</taxon>
        <taxon>Pseudomonadati</taxon>
        <taxon>Bacteroidota</taxon>
        <taxon>Chitinophagia</taxon>
        <taxon>Chitinophagales</taxon>
        <taxon>Chitinophagaceae</taxon>
        <taxon>Limnovirga</taxon>
    </lineage>
</organism>
<sequence>MNNDIYTLFVYGSLRSGFQHPAFKYISEYFEFVSKATIKGLLADMGEYPAATPTTIDLRIIGELYTIKNKDEFAWAFAQLDDYEGVHADEGEEPLFIRTTGEVLLENNSTTTAWVYWYNRSVEGYPVIKSGDVLEYLQQKLNK</sequence>
<proteinExistence type="predicted"/>
<gene>
    <name evidence="2" type="ORF">GD597_08260</name>
</gene>